<dbReference type="InterPro" id="IPR052345">
    <property type="entry name" value="Rad_response_metalloprotease"/>
</dbReference>
<dbReference type="Pfam" id="PF06114">
    <property type="entry name" value="Peptidase_M78"/>
    <property type="match status" value="1"/>
</dbReference>
<sequence length="284" mass="31918">MKILNTLEEDFPCPASTAVEPRKFYEAFLKADAILAAAPKKYRDTADTRLPELMSFIYRGGDAAAALYRKRDDASDVLINVWLSSVRRTAGWYVAANSLPPFSGLDGGIYADLPKRFKDAESLPEIGPYLAAYGIVIIWEESIPSMKLDGAVFSLPSGHIIVALSLRYSRLDHFWFTLMHELAHVVLHADQLDNPILDDFDVESDSLVEKQADRLASDSLIPRNEWRSCPARYTNSIDDIVSFADRLGIPAQCVAGRIQRDLKRYDLFSEIINKYNVREILNGT</sequence>
<organism evidence="2 3">
    <name type="scientific">Janthinobacterium tructae</name>
    <dbReference type="NCBI Taxonomy" id="2590869"/>
    <lineage>
        <taxon>Bacteria</taxon>
        <taxon>Pseudomonadati</taxon>
        <taxon>Pseudomonadota</taxon>
        <taxon>Betaproteobacteria</taxon>
        <taxon>Burkholderiales</taxon>
        <taxon>Oxalobacteraceae</taxon>
        <taxon>Janthinobacterium</taxon>
    </lineage>
</organism>
<dbReference type="RefSeq" id="WP_141169648.1">
    <property type="nucleotide sequence ID" value="NZ_CP041185.1"/>
</dbReference>
<dbReference type="Proteomes" id="UP000316665">
    <property type="component" value="Chromosome"/>
</dbReference>
<evidence type="ECO:0000259" key="1">
    <source>
        <dbReference type="Pfam" id="PF06114"/>
    </source>
</evidence>
<evidence type="ECO:0000313" key="2">
    <source>
        <dbReference type="EMBL" id="QDG70218.1"/>
    </source>
</evidence>
<name>A0A4Y6RB35_9BURK</name>
<dbReference type="KEGG" id="jas:FJQ89_07165"/>
<keyword evidence="3" id="KW-1185">Reference proteome</keyword>
<dbReference type="OrthoDB" id="9796786at2"/>
<dbReference type="Gene3D" id="1.10.10.2910">
    <property type="match status" value="1"/>
</dbReference>
<dbReference type="PANTHER" id="PTHR43236">
    <property type="entry name" value="ANTITOXIN HIGA1"/>
    <property type="match status" value="1"/>
</dbReference>
<feature type="domain" description="IrrE N-terminal-like" evidence="1">
    <location>
        <begin position="140"/>
        <end position="258"/>
    </location>
</feature>
<evidence type="ECO:0000313" key="3">
    <source>
        <dbReference type="Proteomes" id="UP000316665"/>
    </source>
</evidence>
<proteinExistence type="predicted"/>
<reference evidence="2 3" key="1">
    <citation type="submission" date="2019-06" db="EMBL/GenBank/DDBJ databases">
        <title>Complete genome sequence of Janthinobacterium sp. SNU WT3 isolated from diseased rainbow trout.</title>
        <authorList>
            <person name="Oh W.T."/>
            <person name="Park S.C."/>
        </authorList>
    </citation>
    <scope>NUCLEOTIDE SEQUENCE [LARGE SCALE GENOMIC DNA]</scope>
    <source>
        <strain evidence="2 3">SNU WT3</strain>
    </source>
</reference>
<dbReference type="PANTHER" id="PTHR43236:SF1">
    <property type="entry name" value="BLL7220 PROTEIN"/>
    <property type="match status" value="1"/>
</dbReference>
<dbReference type="EMBL" id="CP041185">
    <property type="protein sequence ID" value="QDG70218.1"/>
    <property type="molecule type" value="Genomic_DNA"/>
</dbReference>
<dbReference type="AlphaFoldDB" id="A0A4Y6RB35"/>
<gene>
    <name evidence="2" type="ORF">FJQ89_07165</name>
</gene>
<accession>A0A4Y6RB35</accession>
<dbReference type="InterPro" id="IPR010359">
    <property type="entry name" value="IrrE_HExxH"/>
</dbReference>
<protein>
    <submittedName>
        <fullName evidence="2">ImmA/IrrE family metallo-endopeptidase</fullName>
    </submittedName>
</protein>